<accession>A0A382USQ9</accession>
<protein>
    <submittedName>
        <fullName evidence="1">Uncharacterized protein</fullName>
    </submittedName>
</protein>
<dbReference type="EMBL" id="UINC01146230">
    <property type="protein sequence ID" value="SVD36835.1"/>
    <property type="molecule type" value="Genomic_DNA"/>
</dbReference>
<dbReference type="AlphaFoldDB" id="A0A382USQ9"/>
<reference evidence="1" key="1">
    <citation type="submission" date="2018-05" db="EMBL/GenBank/DDBJ databases">
        <authorList>
            <person name="Lanie J.A."/>
            <person name="Ng W.-L."/>
            <person name="Kazmierczak K.M."/>
            <person name="Andrzejewski T.M."/>
            <person name="Davidsen T.M."/>
            <person name="Wayne K.J."/>
            <person name="Tettelin H."/>
            <person name="Glass J.I."/>
            <person name="Rusch D."/>
            <person name="Podicherti R."/>
            <person name="Tsui H.-C.T."/>
            <person name="Winkler M.E."/>
        </authorList>
    </citation>
    <scope>NUCLEOTIDE SEQUENCE</scope>
</reference>
<sequence>MFFNIFYAGITALEKTTIDSIINSAIQDSVFPGAVLCFGNSQNVSFINAYGRYDYSPMS</sequence>
<evidence type="ECO:0000313" key="1">
    <source>
        <dbReference type="EMBL" id="SVD36835.1"/>
    </source>
</evidence>
<feature type="non-terminal residue" evidence="1">
    <location>
        <position position="59"/>
    </location>
</feature>
<organism evidence="1">
    <name type="scientific">marine metagenome</name>
    <dbReference type="NCBI Taxonomy" id="408172"/>
    <lineage>
        <taxon>unclassified sequences</taxon>
        <taxon>metagenomes</taxon>
        <taxon>ecological metagenomes</taxon>
    </lineage>
</organism>
<proteinExistence type="predicted"/>
<gene>
    <name evidence="1" type="ORF">METZ01_LOCUS389689</name>
</gene>
<name>A0A382USQ9_9ZZZZ</name>